<dbReference type="Proteomes" id="UP000660729">
    <property type="component" value="Unassembled WGS sequence"/>
</dbReference>
<evidence type="ECO:0000256" key="3">
    <source>
        <dbReference type="SAM" id="SignalP"/>
    </source>
</evidence>
<feature type="compositionally biased region" description="Polar residues" evidence="1">
    <location>
        <begin position="278"/>
        <end position="294"/>
    </location>
</feature>
<name>A0A8H6VFT0_9PEZI</name>
<organism evidence="4 5">
    <name type="scientific">Pseudocercospora fuligena</name>
    <dbReference type="NCBI Taxonomy" id="685502"/>
    <lineage>
        <taxon>Eukaryota</taxon>
        <taxon>Fungi</taxon>
        <taxon>Dikarya</taxon>
        <taxon>Ascomycota</taxon>
        <taxon>Pezizomycotina</taxon>
        <taxon>Dothideomycetes</taxon>
        <taxon>Dothideomycetidae</taxon>
        <taxon>Mycosphaerellales</taxon>
        <taxon>Mycosphaerellaceae</taxon>
        <taxon>Pseudocercospora</taxon>
    </lineage>
</organism>
<reference evidence="4" key="1">
    <citation type="submission" date="2020-04" db="EMBL/GenBank/DDBJ databases">
        <title>Draft genome resource of the tomato pathogen Pseudocercospora fuligena.</title>
        <authorList>
            <person name="Zaccaron A."/>
        </authorList>
    </citation>
    <scope>NUCLEOTIDE SEQUENCE</scope>
    <source>
        <strain evidence="4">PF001</strain>
    </source>
</reference>
<keyword evidence="5" id="KW-1185">Reference proteome</keyword>
<feature type="region of interest" description="Disordered" evidence="1">
    <location>
        <begin position="227"/>
        <end position="311"/>
    </location>
</feature>
<dbReference type="AlphaFoldDB" id="A0A8H6VFT0"/>
<evidence type="ECO:0008006" key="6">
    <source>
        <dbReference type="Google" id="ProtNLM"/>
    </source>
</evidence>
<evidence type="ECO:0000313" key="5">
    <source>
        <dbReference type="Proteomes" id="UP000660729"/>
    </source>
</evidence>
<dbReference type="EMBL" id="JABCIY010000168">
    <property type="protein sequence ID" value="KAF7190723.1"/>
    <property type="molecule type" value="Genomic_DNA"/>
</dbReference>
<proteinExistence type="predicted"/>
<keyword evidence="3" id="KW-0732">Signal</keyword>
<feature type="transmembrane region" description="Helical" evidence="2">
    <location>
        <begin position="195"/>
        <end position="218"/>
    </location>
</feature>
<feature type="signal peptide" evidence="3">
    <location>
        <begin position="1"/>
        <end position="18"/>
    </location>
</feature>
<keyword evidence="2" id="KW-0472">Membrane</keyword>
<protein>
    <recommendedName>
        <fullName evidence="6">WSC domain-containing protein</fullName>
    </recommendedName>
</protein>
<comment type="caution">
    <text evidence="4">The sequence shown here is derived from an EMBL/GenBank/DDBJ whole genome shotgun (WGS) entry which is preliminary data.</text>
</comment>
<dbReference type="OrthoDB" id="5215637at2759"/>
<sequence length="311" mass="33237">MTALRLALVLSFARSVMSQRCYWPNGDDAVEYVACPGYNDTLTSWPCCHSGEWPHIDPCLSNGFCFSSDQGALYRGACTTRGGYNNMSDTNCVKECSGVYDQGTAWVSLCTNGELCCTVVDDPLRRDCCNGSTGDLFAWPDATFTGPLNASTLENVTDVRAAIPGADAAGETVTITPTAIASASDSDGGYSQGTLIGVGIGLGVPLIIALVSICWLLFMLKREREHKAEQGPKQEYASLAPGGPMMAQQNSNAFDDHSPYGGSRNGSSLPAYGYPQDMQKSYMSPQRMPSQGHQPVSELDHERTPAEVPGN</sequence>
<feature type="chain" id="PRO_5034508976" description="WSC domain-containing protein" evidence="3">
    <location>
        <begin position="19"/>
        <end position="311"/>
    </location>
</feature>
<gene>
    <name evidence="4" type="ORF">HII31_07882</name>
</gene>
<evidence type="ECO:0000256" key="2">
    <source>
        <dbReference type="SAM" id="Phobius"/>
    </source>
</evidence>
<keyword evidence="2" id="KW-1133">Transmembrane helix</keyword>
<accession>A0A8H6VFT0</accession>
<keyword evidence="2" id="KW-0812">Transmembrane</keyword>
<evidence type="ECO:0000313" key="4">
    <source>
        <dbReference type="EMBL" id="KAF7190723.1"/>
    </source>
</evidence>
<evidence type="ECO:0000256" key="1">
    <source>
        <dbReference type="SAM" id="MobiDB-lite"/>
    </source>
</evidence>